<proteinExistence type="predicted"/>
<dbReference type="Proteomes" id="UP000184699">
    <property type="component" value="Unassembled WGS sequence"/>
</dbReference>
<evidence type="ECO:0000313" key="3">
    <source>
        <dbReference type="EMBL" id="SIN76201.1"/>
    </source>
</evidence>
<evidence type="ECO:0000256" key="2">
    <source>
        <dbReference type="SAM" id="Phobius"/>
    </source>
</evidence>
<dbReference type="AlphaFoldDB" id="A0A1N6DZM2"/>
<evidence type="ECO:0000256" key="1">
    <source>
        <dbReference type="SAM" id="MobiDB-lite"/>
    </source>
</evidence>
<feature type="region of interest" description="Disordered" evidence="1">
    <location>
        <begin position="36"/>
        <end position="72"/>
    </location>
</feature>
<dbReference type="STRING" id="232089.SAMN05443544_0921"/>
<sequence>MSDLPPDMDASGWLTLGILAVVLVGGGFIASWLKRRRSTTSSRMTKQTDAEVARQHAIDDAERLTRNPRERY</sequence>
<evidence type="ECO:0000313" key="4">
    <source>
        <dbReference type="Proteomes" id="UP000184699"/>
    </source>
</evidence>
<feature type="transmembrane region" description="Helical" evidence="2">
    <location>
        <begin position="12"/>
        <end position="33"/>
    </location>
</feature>
<name>A0A1N6DZM2_9MICO</name>
<accession>A0A1N6DZM2</accession>
<dbReference type="EMBL" id="FSRJ01000001">
    <property type="protein sequence ID" value="SIN76201.1"/>
    <property type="molecule type" value="Genomic_DNA"/>
</dbReference>
<feature type="compositionally biased region" description="Basic and acidic residues" evidence="1">
    <location>
        <begin position="46"/>
        <end position="72"/>
    </location>
</feature>
<gene>
    <name evidence="3" type="ORF">SAMN05443544_0921</name>
</gene>
<dbReference type="RefSeq" id="WP_074259094.1">
    <property type="nucleotide sequence ID" value="NZ_FSRJ01000001.1"/>
</dbReference>
<keyword evidence="2" id="KW-0472">Membrane</keyword>
<keyword evidence="2" id="KW-1133">Transmembrane helix</keyword>
<protein>
    <submittedName>
        <fullName evidence="3">Uncharacterized protein</fullName>
    </submittedName>
</protein>
<keyword evidence="2" id="KW-0812">Transmembrane</keyword>
<keyword evidence="4" id="KW-1185">Reference proteome</keyword>
<reference evidence="4" key="1">
    <citation type="submission" date="2016-11" db="EMBL/GenBank/DDBJ databases">
        <authorList>
            <person name="Varghese N."/>
            <person name="Submissions S."/>
        </authorList>
    </citation>
    <scope>NUCLEOTIDE SEQUENCE [LARGE SCALE GENOMIC DNA]</scope>
    <source>
        <strain evidence="4">DSM 8595</strain>
    </source>
</reference>
<organism evidence="3 4">
    <name type="scientific">Agromyces cerinus subsp. cerinus</name>
    <dbReference type="NCBI Taxonomy" id="232089"/>
    <lineage>
        <taxon>Bacteria</taxon>
        <taxon>Bacillati</taxon>
        <taxon>Actinomycetota</taxon>
        <taxon>Actinomycetes</taxon>
        <taxon>Micrococcales</taxon>
        <taxon>Microbacteriaceae</taxon>
        <taxon>Agromyces</taxon>
    </lineage>
</organism>